<dbReference type="GO" id="GO:0030424">
    <property type="term" value="C:axon"/>
    <property type="evidence" value="ECO:0007669"/>
    <property type="project" value="TreeGrafter"/>
</dbReference>
<keyword evidence="2" id="KW-0812">Transmembrane</keyword>
<keyword evidence="7" id="KW-0325">Glycoprotein</keyword>
<keyword evidence="4" id="KW-1133">Transmembrane helix</keyword>
<organism evidence="10 11">
    <name type="scientific">Crenichthys baileyi</name>
    <name type="common">White River springfish</name>
    <dbReference type="NCBI Taxonomy" id="28760"/>
    <lineage>
        <taxon>Eukaryota</taxon>
        <taxon>Metazoa</taxon>
        <taxon>Chordata</taxon>
        <taxon>Craniata</taxon>
        <taxon>Vertebrata</taxon>
        <taxon>Euteleostomi</taxon>
        <taxon>Actinopterygii</taxon>
        <taxon>Neopterygii</taxon>
        <taxon>Teleostei</taxon>
        <taxon>Neoteleostei</taxon>
        <taxon>Acanthomorphata</taxon>
        <taxon>Ovalentaria</taxon>
        <taxon>Atherinomorphae</taxon>
        <taxon>Cyprinodontiformes</taxon>
        <taxon>Goodeidae</taxon>
        <taxon>Crenichthys</taxon>
    </lineage>
</organism>
<evidence type="ECO:0000313" key="11">
    <source>
        <dbReference type="Proteomes" id="UP001311232"/>
    </source>
</evidence>
<feature type="region of interest" description="Disordered" evidence="9">
    <location>
        <begin position="1"/>
        <end position="23"/>
    </location>
</feature>
<keyword evidence="6" id="KW-1015">Disulfide bond</keyword>
<protein>
    <submittedName>
        <fullName evidence="10">Uncharacterized protein</fullName>
    </submittedName>
</protein>
<dbReference type="GO" id="GO:0150079">
    <property type="term" value="P:negative regulation of neuroinflammatory response"/>
    <property type="evidence" value="ECO:0007669"/>
    <property type="project" value="TreeGrafter"/>
</dbReference>
<dbReference type="PANTHER" id="PTHR46841">
    <property type="entry name" value="OX-2 MEMBRANE GLYCOPROTEIN"/>
    <property type="match status" value="1"/>
</dbReference>
<proteinExistence type="predicted"/>
<dbReference type="Proteomes" id="UP001311232">
    <property type="component" value="Unassembled WGS sequence"/>
</dbReference>
<dbReference type="GO" id="GO:0034113">
    <property type="term" value="P:heterotypic cell-cell adhesion"/>
    <property type="evidence" value="ECO:0007669"/>
    <property type="project" value="TreeGrafter"/>
</dbReference>
<dbReference type="Gene3D" id="2.60.40.10">
    <property type="entry name" value="Immunoglobulins"/>
    <property type="match status" value="1"/>
</dbReference>
<comment type="caution">
    <text evidence="10">The sequence shown here is derived from an EMBL/GenBank/DDBJ whole genome shotgun (WGS) entry which is preliminary data.</text>
</comment>
<evidence type="ECO:0000256" key="5">
    <source>
        <dbReference type="ARBA" id="ARBA00023136"/>
    </source>
</evidence>
<accession>A0AAV9QXQ9</accession>
<dbReference type="EMBL" id="JAHHUM010002751">
    <property type="protein sequence ID" value="KAK5600902.1"/>
    <property type="molecule type" value="Genomic_DNA"/>
</dbReference>
<dbReference type="GO" id="GO:0016020">
    <property type="term" value="C:membrane"/>
    <property type="evidence" value="ECO:0007669"/>
    <property type="project" value="UniProtKB-SubCell"/>
</dbReference>
<sequence length="142" mass="15542">MSNRSPGRRSWRKQRGTSAPSGVLKQDEGCYICKFTIYPDGAQTAGTCLDFYELHELILDVRRSNFSTESVVSCSATGRPAPTVTLTVPQQNLSFFPPPVEPHNGTVTVTTTALLSGFRAQRLDVRGALCCPPESCWSPFDV</sequence>
<dbReference type="GO" id="GO:0098632">
    <property type="term" value="F:cell-cell adhesion mediator activity"/>
    <property type="evidence" value="ECO:0007669"/>
    <property type="project" value="InterPro"/>
</dbReference>
<evidence type="ECO:0000256" key="4">
    <source>
        <dbReference type="ARBA" id="ARBA00022989"/>
    </source>
</evidence>
<keyword evidence="11" id="KW-1185">Reference proteome</keyword>
<dbReference type="InterPro" id="IPR047164">
    <property type="entry name" value="OX2G-like"/>
</dbReference>
<comment type="subcellular location">
    <subcellularLocation>
        <location evidence="1">Membrane</location>
        <topology evidence="1">Single-pass membrane protein</topology>
    </subcellularLocation>
</comment>
<dbReference type="GO" id="GO:0009986">
    <property type="term" value="C:cell surface"/>
    <property type="evidence" value="ECO:0007669"/>
    <property type="project" value="TreeGrafter"/>
</dbReference>
<feature type="compositionally biased region" description="Basic residues" evidence="9">
    <location>
        <begin position="1"/>
        <end position="15"/>
    </location>
</feature>
<keyword evidence="3" id="KW-0732">Signal</keyword>
<dbReference type="GO" id="GO:0043025">
    <property type="term" value="C:neuronal cell body"/>
    <property type="evidence" value="ECO:0007669"/>
    <property type="project" value="TreeGrafter"/>
</dbReference>
<name>A0AAV9QXQ9_9TELE</name>
<keyword evidence="5" id="KW-0472">Membrane</keyword>
<evidence type="ECO:0000256" key="7">
    <source>
        <dbReference type="ARBA" id="ARBA00023180"/>
    </source>
</evidence>
<evidence type="ECO:0000256" key="6">
    <source>
        <dbReference type="ARBA" id="ARBA00023157"/>
    </source>
</evidence>
<keyword evidence="8" id="KW-0393">Immunoglobulin domain</keyword>
<dbReference type="InterPro" id="IPR013783">
    <property type="entry name" value="Ig-like_fold"/>
</dbReference>
<dbReference type="AlphaFoldDB" id="A0AAV9QXQ9"/>
<evidence type="ECO:0000256" key="1">
    <source>
        <dbReference type="ARBA" id="ARBA00004167"/>
    </source>
</evidence>
<evidence type="ECO:0000256" key="2">
    <source>
        <dbReference type="ARBA" id="ARBA00022692"/>
    </source>
</evidence>
<evidence type="ECO:0000256" key="8">
    <source>
        <dbReference type="ARBA" id="ARBA00023319"/>
    </source>
</evidence>
<gene>
    <name evidence="10" type="ORF">CRENBAI_007355</name>
</gene>
<evidence type="ECO:0000313" key="10">
    <source>
        <dbReference type="EMBL" id="KAK5600902.1"/>
    </source>
</evidence>
<evidence type="ECO:0000256" key="9">
    <source>
        <dbReference type="SAM" id="MobiDB-lite"/>
    </source>
</evidence>
<reference evidence="10 11" key="1">
    <citation type="submission" date="2021-06" db="EMBL/GenBank/DDBJ databases">
        <authorList>
            <person name="Palmer J.M."/>
        </authorList>
    </citation>
    <scope>NUCLEOTIDE SEQUENCE [LARGE SCALE GENOMIC DNA]</scope>
    <source>
        <strain evidence="10 11">MEX-2019</strain>
        <tissue evidence="10">Muscle</tissue>
    </source>
</reference>
<evidence type="ECO:0000256" key="3">
    <source>
        <dbReference type="ARBA" id="ARBA00022729"/>
    </source>
</evidence>
<dbReference type="PANTHER" id="PTHR46841:SF7">
    <property type="entry name" value="IG-LIKE DOMAIN-CONTAINING PROTEIN"/>
    <property type="match status" value="1"/>
</dbReference>